<evidence type="ECO:0000313" key="2">
    <source>
        <dbReference type="Proteomes" id="UP001218218"/>
    </source>
</evidence>
<keyword evidence="2" id="KW-1185">Reference proteome</keyword>
<protein>
    <recommendedName>
        <fullName evidence="3">F-box domain-containing protein</fullName>
    </recommendedName>
</protein>
<comment type="caution">
    <text evidence="1">The sequence shown here is derived from an EMBL/GenBank/DDBJ whole genome shotgun (WGS) entry which is preliminary data.</text>
</comment>
<dbReference type="Proteomes" id="UP001218218">
    <property type="component" value="Unassembled WGS sequence"/>
</dbReference>
<evidence type="ECO:0000313" key="1">
    <source>
        <dbReference type="EMBL" id="KAJ7318816.1"/>
    </source>
</evidence>
<organism evidence="1 2">
    <name type="scientific">Mycena albidolilacea</name>
    <dbReference type="NCBI Taxonomy" id="1033008"/>
    <lineage>
        <taxon>Eukaryota</taxon>
        <taxon>Fungi</taxon>
        <taxon>Dikarya</taxon>
        <taxon>Basidiomycota</taxon>
        <taxon>Agaricomycotina</taxon>
        <taxon>Agaricomycetes</taxon>
        <taxon>Agaricomycetidae</taxon>
        <taxon>Agaricales</taxon>
        <taxon>Marasmiineae</taxon>
        <taxon>Mycenaceae</taxon>
        <taxon>Mycena</taxon>
    </lineage>
</organism>
<proteinExistence type="predicted"/>
<accession>A0AAD6ZE83</accession>
<reference evidence="1" key="1">
    <citation type="submission" date="2023-03" db="EMBL/GenBank/DDBJ databases">
        <title>Massive genome expansion in bonnet fungi (Mycena s.s.) driven by repeated elements and novel gene families across ecological guilds.</title>
        <authorList>
            <consortium name="Lawrence Berkeley National Laboratory"/>
            <person name="Harder C.B."/>
            <person name="Miyauchi S."/>
            <person name="Viragh M."/>
            <person name="Kuo A."/>
            <person name="Thoen E."/>
            <person name="Andreopoulos B."/>
            <person name="Lu D."/>
            <person name="Skrede I."/>
            <person name="Drula E."/>
            <person name="Henrissat B."/>
            <person name="Morin E."/>
            <person name="Kohler A."/>
            <person name="Barry K."/>
            <person name="LaButti K."/>
            <person name="Morin E."/>
            <person name="Salamov A."/>
            <person name="Lipzen A."/>
            <person name="Mereny Z."/>
            <person name="Hegedus B."/>
            <person name="Baldrian P."/>
            <person name="Stursova M."/>
            <person name="Weitz H."/>
            <person name="Taylor A."/>
            <person name="Grigoriev I.V."/>
            <person name="Nagy L.G."/>
            <person name="Martin F."/>
            <person name="Kauserud H."/>
        </authorList>
    </citation>
    <scope>NUCLEOTIDE SEQUENCE</scope>
    <source>
        <strain evidence="1">CBHHK002</strain>
    </source>
</reference>
<evidence type="ECO:0008006" key="3">
    <source>
        <dbReference type="Google" id="ProtNLM"/>
    </source>
</evidence>
<sequence length="655" mass="73868">MSFTSLSEDLIFLVCVELHVVDIYSVRQACRTLCRATRAKILWVHVLERQIHEEGKVLPSYMKGYDLLDSATLEALACRVSQLDTRWKTGVLSPTCDWRLHLPQSVTWLRLVTGAWLFVASSDNHVSKISCWALASVFQGFKEPLAEAYLPGQVKTGKLEVQESGVVLALGLGPESPAVHVFTLRKHAAGHVFSELHRIEGSSHVLMLCGNLLGCALRDGAIVPHVVNWKENRIYDIPGLDVSGHRSVPHLMTIRKNFLVILRRNALQVYILPSVLDGPYVLVQQVEIPTVWEAAVIPKASPDISLRLIVLSPAGLEMCVVDLGMLPVLDDRPVFVRFSLCKKPPNSATSEPWYRLCVGETGRRSLWISATDIAGPQFIYTNVPPHPSHSEEPAISWTHDGSPDQPALWALPVLDIDEALGLTVIGNCFGELAIYDHVRGHPEKFTGLALDFTDQQTSSSSFMPTLPIPLNLSVVPPCFDTPTEPDPSMMLGWSQDDIDLGDVWRKDWLSTEYSSGYATWDEWQGVPFDFAWILEHAYGFPGQIIPQAYKDEDLHCFQRVLFRLGNRYLVFTDNAPIAEQLKSWPVYPVTRNRFFNLILAQPEVYTRRTAITERIVYKISYNEEMWGEETEKRNRWVEQAERGGRPHENLLVMAR</sequence>
<gene>
    <name evidence="1" type="ORF">DFH08DRAFT_1086519</name>
</gene>
<name>A0AAD6ZE83_9AGAR</name>
<dbReference type="AlphaFoldDB" id="A0AAD6ZE83"/>
<dbReference type="EMBL" id="JARIHO010000056">
    <property type="protein sequence ID" value="KAJ7318816.1"/>
    <property type="molecule type" value="Genomic_DNA"/>
</dbReference>